<name>A0A3P8A9K3_HELPZ</name>
<dbReference type="Pfam" id="PF00095">
    <property type="entry name" value="WAP"/>
    <property type="match status" value="2"/>
</dbReference>
<dbReference type="InterPro" id="IPR000716">
    <property type="entry name" value="Thyroglobulin_1"/>
</dbReference>
<dbReference type="GO" id="GO:0004867">
    <property type="term" value="F:serine-type endopeptidase inhibitor activity"/>
    <property type="evidence" value="ECO:0007669"/>
    <property type="project" value="InterPro"/>
</dbReference>
<dbReference type="WBParaSite" id="HPBE_0001792701-mRNA-1">
    <property type="protein sequence ID" value="HPBE_0001792701-mRNA-1"/>
    <property type="gene ID" value="HPBE_0001792701"/>
</dbReference>
<dbReference type="EMBL" id="UZAH01030351">
    <property type="protein sequence ID" value="VDP10232.1"/>
    <property type="molecule type" value="Genomic_DNA"/>
</dbReference>
<evidence type="ECO:0000256" key="2">
    <source>
        <dbReference type="PROSITE-ProRule" id="PRU00500"/>
    </source>
</evidence>
<feature type="domain" description="Antistasin-like" evidence="5">
    <location>
        <begin position="420"/>
        <end position="445"/>
    </location>
</feature>
<evidence type="ECO:0000313" key="7">
    <source>
        <dbReference type="EMBL" id="VDP10232.1"/>
    </source>
</evidence>
<dbReference type="Gene3D" id="4.10.800.10">
    <property type="entry name" value="Thyroglobulin type-1"/>
    <property type="match status" value="1"/>
</dbReference>
<dbReference type="PROSITE" id="PS51390">
    <property type="entry name" value="WAP"/>
    <property type="match status" value="2"/>
</dbReference>
<reference evidence="9" key="2">
    <citation type="submission" date="2019-09" db="UniProtKB">
        <authorList>
            <consortium name="WormBaseParasite"/>
        </authorList>
    </citation>
    <scope>IDENTIFICATION</scope>
</reference>
<dbReference type="SUPFAM" id="SSF57610">
    <property type="entry name" value="Thyroglobulin type-1 domain"/>
    <property type="match status" value="1"/>
</dbReference>
<feature type="signal peptide" evidence="3">
    <location>
        <begin position="1"/>
        <end position="18"/>
    </location>
</feature>
<keyword evidence="1" id="KW-1015">Disulfide bond</keyword>
<dbReference type="OrthoDB" id="5853592at2759"/>
<protein>
    <submittedName>
        <fullName evidence="9">Antistasin-like domain-containing protein</fullName>
    </submittedName>
</protein>
<dbReference type="InterPro" id="IPR011061">
    <property type="entry name" value="Hirudin/antistatin"/>
</dbReference>
<evidence type="ECO:0000259" key="6">
    <source>
        <dbReference type="PROSITE" id="PS51390"/>
    </source>
</evidence>
<gene>
    <name evidence="7" type="ORF">HPBE_LOCUS17926</name>
</gene>
<dbReference type="SMART" id="SM00217">
    <property type="entry name" value="WAP"/>
    <property type="match status" value="2"/>
</dbReference>
<dbReference type="Pfam" id="PF02822">
    <property type="entry name" value="Antistasin"/>
    <property type="match status" value="1"/>
</dbReference>
<dbReference type="InterPro" id="IPR008197">
    <property type="entry name" value="WAP_dom"/>
</dbReference>
<feature type="domain" description="WAP" evidence="6">
    <location>
        <begin position="335"/>
        <end position="378"/>
    </location>
</feature>
<dbReference type="GO" id="GO:0005576">
    <property type="term" value="C:extracellular region"/>
    <property type="evidence" value="ECO:0007669"/>
    <property type="project" value="InterPro"/>
</dbReference>
<feature type="chain" id="PRO_5044596588" evidence="3">
    <location>
        <begin position="19"/>
        <end position="505"/>
    </location>
</feature>
<dbReference type="InterPro" id="IPR004094">
    <property type="entry name" value="Antistasin-like"/>
</dbReference>
<reference evidence="7 8" key="1">
    <citation type="submission" date="2018-11" db="EMBL/GenBank/DDBJ databases">
        <authorList>
            <consortium name="Pathogen Informatics"/>
        </authorList>
    </citation>
    <scope>NUCLEOTIDE SEQUENCE [LARGE SCALE GENOMIC DNA]</scope>
</reference>
<dbReference type="InterPro" id="IPR036857">
    <property type="entry name" value="Thyroglobulin_1_sf"/>
</dbReference>
<dbReference type="InterPro" id="IPR036645">
    <property type="entry name" value="Elafin-like_sf"/>
</dbReference>
<evidence type="ECO:0000256" key="1">
    <source>
        <dbReference type="ARBA" id="ARBA00023157"/>
    </source>
</evidence>
<accession>A0A3P8A9K3</accession>
<keyword evidence="3" id="KW-0732">Signal</keyword>
<organism evidence="7">
    <name type="scientific">Heligmosomoides polygyrus</name>
    <name type="common">Parasitic roundworm</name>
    <dbReference type="NCBI Taxonomy" id="6339"/>
    <lineage>
        <taxon>Eukaryota</taxon>
        <taxon>Metazoa</taxon>
        <taxon>Ecdysozoa</taxon>
        <taxon>Nematoda</taxon>
        <taxon>Chromadorea</taxon>
        <taxon>Rhabditida</taxon>
        <taxon>Rhabditina</taxon>
        <taxon>Rhabditomorpha</taxon>
        <taxon>Strongyloidea</taxon>
        <taxon>Heligmosomidae</taxon>
        <taxon>Heligmosomoides</taxon>
    </lineage>
</organism>
<dbReference type="Gene3D" id="4.10.75.10">
    <property type="entry name" value="Elafin-like"/>
    <property type="match status" value="2"/>
</dbReference>
<dbReference type="AlphaFoldDB" id="A0A3P8A9K3"/>
<dbReference type="PROSITE" id="PS51162">
    <property type="entry name" value="THYROGLOBULIN_1_2"/>
    <property type="match status" value="1"/>
</dbReference>
<evidence type="ECO:0000259" key="5">
    <source>
        <dbReference type="PROSITE" id="PS51252"/>
    </source>
</evidence>
<dbReference type="Proteomes" id="UP000050761">
    <property type="component" value="Unassembled WGS sequence"/>
</dbReference>
<feature type="domain" description="Thyroglobulin type-1" evidence="4">
    <location>
        <begin position="162"/>
        <end position="233"/>
    </location>
</feature>
<keyword evidence="8" id="KW-1185">Reference proteome</keyword>
<dbReference type="PROSITE" id="PS51252">
    <property type="entry name" value="ANTISTASIN"/>
    <property type="match status" value="1"/>
</dbReference>
<proteinExistence type="predicted"/>
<dbReference type="SUPFAM" id="SSF57256">
    <property type="entry name" value="Elafin-like"/>
    <property type="match status" value="2"/>
</dbReference>
<feature type="domain" description="WAP" evidence="6">
    <location>
        <begin position="107"/>
        <end position="173"/>
    </location>
</feature>
<dbReference type="SUPFAM" id="SSF57262">
    <property type="entry name" value="Leech antihemostatic proteins"/>
    <property type="match status" value="1"/>
</dbReference>
<evidence type="ECO:0000313" key="9">
    <source>
        <dbReference type="WBParaSite" id="HPBE_0001792701-mRNA-1"/>
    </source>
</evidence>
<evidence type="ECO:0000256" key="3">
    <source>
        <dbReference type="SAM" id="SignalP"/>
    </source>
</evidence>
<evidence type="ECO:0000313" key="8">
    <source>
        <dbReference type="Proteomes" id="UP000050761"/>
    </source>
</evidence>
<sequence length="505" mass="55760">MTLHVLLLIHVAISVAAAFPPVIEDSCLLRPPRCNLVCTTGYQRGSAGCVCACATDPCQAKLCAVGEQCITMGGVARCLQNIDASRLECPRIIGGICALRCQKDSDCAGKNGEIFTVCSPFSAPFEVFSLYSSQKTLSIFGSAAYTKCVDDFQCPDVEKCCSNACGLVCVDPTKATIEIDWSLYSRFHRFFHLHFQFAPIQCDRRQCWCVDVNYGTEIAGSAVTLSMKRGDMCRVFKLNSFQEIFFDDVFCILELPFSSSCPNGADSCQLIEPDCFHPPCLPVPRYGNCLLANFHPLPLCTCYPVEVPKLHKVIIPQRKNVFQPGDVARHNKGVLSSLAADCPSSFTNCTSACEADENCPGLKRCCRIGCSTHCLYPHRTTLVATSFYSMKQPSSNCLSGEEVAGTRTEVTPTCKASSKCPEVTCRTSCPYEFERDVNGCLTCRCKNPCAMVRNYSNFLWKKLFCHLIRFIPQVKCQQGSFCVMTAVNCFQTENCPPQPRCEFHS</sequence>
<dbReference type="Gene3D" id="2.10.22.10">
    <property type="entry name" value="Antistasin, domain 1"/>
    <property type="match status" value="1"/>
</dbReference>
<dbReference type="SMART" id="SM00211">
    <property type="entry name" value="TY"/>
    <property type="match status" value="1"/>
</dbReference>
<evidence type="ECO:0000259" key="4">
    <source>
        <dbReference type="PROSITE" id="PS51162"/>
    </source>
</evidence>
<comment type="caution">
    <text evidence="2">Lacks conserved residue(s) required for the propagation of feature annotation.</text>
</comment>